<dbReference type="Proteomes" id="UP000185598">
    <property type="component" value="Unassembled WGS sequence"/>
</dbReference>
<dbReference type="FunFam" id="3.30.70.3400:FF:000006">
    <property type="entry name" value="Protein translocase subunit SecD"/>
    <property type="match status" value="1"/>
</dbReference>
<dbReference type="InterPro" id="IPR005665">
    <property type="entry name" value="SecF_bac"/>
</dbReference>
<evidence type="ECO:0000313" key="21">
    <source>
        <dbReference type="Proteomes" id="UP000185598"/>
    </source>
</evidence>
<keyword evidence="3 13" id="KW-1003">Cell membrane</keyword>
<keyword evidence="2 13" id="KW-0813">Transport</keyword>
<dbReference type="EMBL" id="MKIN01000022">
    <property type="protein sequence ID" value="OLP49810.1"/>
    <property type="molecule type" value="Genomic_DNA"/>
</dbReference>
<dbReference type="InterPro" id="IPR005791">
    <property type="entry name" value="SecD"/>
</dbReference>
<evidence type="ECO:0000256" key="6">
    <source>
        <dbReference type="ARBA" id="ARBA00022927"/>
    </source>
</evidence>
<evidence type="ECO:0000256" key="2">
    <source>
        <dbReference type="ARBA" id="ARBA00022448"/>
    </source>
</evidence>
<keyword evidence="6 13" id="KW-0653">Protein transport</keyword>
<dbReference type="HAMAP" id="MF_01464_B">
    <property type="entry name" value="SecF_B"/>
    <property type="match status" value="1"/>
</dbReference>
<evidence type="ECO:0000313" key="22">
    <source>
        <dbReference type="Proteomes" id="UP000544107"/>
    </source>
</evidence>
<feature type="region of interest" description="Disordered" evidence="15">
    <location>
        <begin position="833"/>
        <end position="858"/>
    </location>
</feature>
<dbReference type="InterPro" id="IPR048631">
    <property type="entry name" value="SecD_1st"/>
</dbReference>
<gene>
    <name evidence="13" type="primary">secD</name>
    <name evidence="14" type="synonym">secF</name>
    <name evidence="20" type="ORF">BJF91_18170</name>
    <name evidence="19" type="ORF">GGQ71_000253</name>
</gene>
<dbReference type="Pfam" id="PF22599">
    <property type="entry name" value="SecDF_P1_head"/>
    <property type="match status" value="1"/>
</dbReference>
<feature type="transmembrane region" description="Helical" evidence="13">
    <location>
        <begin position="801"/>
        <end position="827"/>
    </location>
</feature>
<dbReference type="GO" id="GO:0005886">
    <property type="term" value="C:plasma membrane"/>
    <property type="evidence" value="ECO:0007669"/>
    <property type="project" value="UniProtKB-SubCell"/>
</dbReference>
<evidence type="ECO:0000259" key="16">
    <source>
        <dbReference type="Pfam" id="PF02355"/>
    </source>
</evidence>
<evidence type="ECO:0000256" key="9">
    <source>
        <dbReference type="ARBA" id="ARBA00023136"/>
    </source>
</evidence>
<evidence type="ECO:0000259" key="18">
    <source>
        <dbReference type="Pfam" id="PF22599"/>
    </source>
</evidence>
<dbReference type="InterPro" id="IPR054384">
    <property type="entry name" value="SecDF_P1_head"/>
</dbReference>
<dbReference type="GO" id="GO:0006605">
    <property type="term" value="P:protein targeting"/>
    <property type="evidence" value="ECO:0007669"/>
    <property type="project" value="UniProtKB-UniRule"/>
</dbReference>
<comment type="subunit">
    <text evidence="14">Forms a complex with SecD. Part of the essential Sec protein translocation apparatus which comprises SecA, SecYEG and auxiliary proteins SecDF-YajC and YidC.</text>
</comment>
<evidence type="ECO:0000313" key="19">
    <source>
        <dbReference type="EMBL" id="MBB4006017.1"/>
    </source>
</evidence>
<dbReference type="HAMAP" id="MF_01463_B">
    <property type="entry name" value="SecD_B"/>
    <property type="match status" value="1"/>
</dbReference>
<evidence type="ECO:0000256" key="1">
    <source>
        <dbReference type="ARBA" id="ARBA00004651"/>
    </source>
</evidence>
<evidence type="ECO:0000256" key="7">
    <source>
        <dbReference type="ARBA" id="ARBA00022989"/>
    </source>
</evidence>
<dbReference type="PANTHER" id="PTHR30081">
    <property type="entry name" value="PROTEIN-EXPORT MEMBRANE PROTEIN SEC"/>
    <property type="match status" value="1"/>
</dbReference>
<evidence type="ECO:0000256" key="10">
    <source>
        <dbReference type="ARBA" id="ARBA00059018"/>
    </source>
</evidence>
<feature type="domain" description="Protein export membrane protein SecD/SecF C-terminal" evidence="16">
    <location>
        <begin position="645"/>
        <end position="828"/>
    </location>
</feature>
<feature type="compositionally biased region" description="Low complexity" evidence="15">
    <location>
        <begin position="847"/>
        <end position="858"/>
    </location>
</feature>
<evidence type="ECO:0000313" key="20">
    <source>
        <dbReference type="EMBL" id="OLP49810.1"/>
    </source>
</evidence>
<comment type="function">
    <text evidence="10 13">Part of the Sec protein translocase complex. Interacts with the SecYEG preprotein conducting channel. SecDF uses the proton motive force (PMF) to complete protein translocation after the ATP-dependent function of SecA.</text>
</comment>
<dbReference type="InterPro" id="IPR048634">
    <property type="entry name" value="SecD_SecF_C"/>
</dbReference>
<dbReference type="GO" id="GO:0065002">
    <property type="term" value="P:intracellular protein transmembrane transport"/>
    <property type="evidence" value="ECO:0007669"/>
    <property type="project" value="UniProtKB-UniRule"/>
</dbReference>
<dbReference type="NCBIfam" id="TIGR00916">
    <property type="entry name" value="2A0604s01"/>
    <property type="match status" value="2"/>
</dbReference>
<feature type="domain" description="Protein translocase subunit SecDF P1" evidence="17">
    <location>
        <begin position="164"/>
        <end position="221"/>
    </location>
</feature>
<feature type="transmembrane region" description="Helical" evidence="13">
    <location>
        <begin position="466"/>
        <end position="491"/>
    </location>
</feature>
<name>A0A1Q9A5I8_9HYPH</name>
<dbReference type="Pfam" id="PF07549">
    <property type="entry name" value="Sec_GG"/>
    <property type="match status" value="2"/>
</dbReference>
<dbReference type="GO" id="GO:0015450">
    <property type="term" value="F:protein-transporting ATPase activity"/>
    <property type="evidence" value="ECO:0007669"/>
    <property type="project" value="InterPro"/>
</dbReference>
<accession>A0A1Q9A5I8</accession>
<dbReference type="SUPFAM" id="SSF82866">
    <property type="entry name" value="Multidrug efflux transporter AcrB transmembrane domain"/>
    <property type="match status" value="2"/>
</dbReference>
<evidence type="ECO:0000256" key="11">
    <source>
        <dbReference type="ARBA" id="ARBA00060856"/>
    </source>
</evidence>
<dbReference type="AlphaFoldDB" id="A0A1Q9A5I8"/>
<dbReference type="GO" id="GO:0043952">
    <property type="term" value="P:protein transport by the Sec complex"/>
    <property type="evidence" value="ECO:0007669"/>
    <property type="project" value="UniProtKB-UniRule"/>
</dbReference>
<keyword evidence="9 13" id="KW-0472">Membrane</keyword>
<comment type="similarity">
    <text evidence="11">In the C-terminal section; belongs to the SecD/SecF family. SecF subfamily.</text>
</comment>
<dbReference type="STRING" id="887144.BJF91_18170"/>
<dbReference type="InterPro" id="IPR022813">
    <property type="entry name" value="SecD/SecF_arch_bac"/>
</dbReference>
<keyword evidence="5 13" id="KW-0812">Transmembrane</keyword>
<dbReference type="NCBIfam" id="NF009583">
    <property type="entry name" value="PRK13024.1-3"/>
    <property type="match status" value="1"/>
</dbReference>
<comment type="similarity">
    <text evidence="14">Belongs to the SecD/SecF family. SecF subfamily.</text>
</comment>
<proteinExistence type="inferred from homology"/>
<dbReference type="Pfam" id="PF02355">
    <property type="entry name" value="SecD_SecF_C"/>
    <property type="match status" value="2"/>
</dbReference>
<feature type="transmembrane region" description="Helical" evidence="13">
    <location>
        <begin position="399"/>
        <end position="418"/>
    </location>
</feature>
<feature type="transmembrane region" description="Helical" evidence="13">
    <location>
        <begin position="674"/>
        <end position="691"/>
    </location>
</feature>
<evidence type="ECO:0000256" key="15">
    <source>
        <dbReference type="SAM" id="MobiDB-lite"/>
    </source>
</evidence>
<feature type="domain" description="SecDF P1 head subdomain" evidence="18">
    <location>
        <begin position="239"/>
        <end position="352"/>
    </location>
</feature>
<dbReference type="RefSeq" id="WP_075615598.1">
    <property type="nucleotide sequence ID" value="NZ_JACIED010000001.1"/>
</dbReference>
<evidence type="ECO:0000256" key="8">
    <source>
        <dbReference type="ARBA" id="ARBA00023010"/>
    </source>
</evidence>
<dbReference type="FunFam" id="1.20.1640.10:FF:000024">
    <property type="entry name" value="Multifunctional fusion protein"/>
    <property type="match status" value="1"/>
</dbReference>
<feature type="transmembrane region" description="Helical" evidence="13">
    <location>
        <begin position="777"/>
        <end position="795"/>
    </location>
</feature>
<evidence type="ECO:0000259" key="17">
    <source>
        <dbReference type="Pfam" id="PF21760"/>
    </source>
</evidence>
<dbReference type="PRINTS" id="PR01755">
    <property type="entry name" value="SECFTRNLCASE"/>
</dbReference>
<keyword evidence="8 13" id="KW-0811">Translocation</keyword>
<keyword evidence="7 13" id="KW-1133">Transmembrane helix</keyword>
<comment type="subunit">
    <text evidence="13">Forms a complex with SecF. Part of the essential Sec protein translocation apparatus which comprises SecA, SecYEG and auxiliary proteins SecDF-YajC and YidC.</text>
</comment>
<evidence type="ECO:0000256" key="13">
    <source>
        <dbReference type="HAMAP-Rule" id="MF_01463"/>
    </source>
</evidence>
<dbReference type="Pfam" id="PF21760">
    <property type="entry name" value="SecD_1st"/>
    <property type="match status" value="1"/>
</dbReference>
<dbReference type="NCBIfam" id="TIGR00966">
    <property type="entry name" value="transloc_SecF"/>
    <property type="match status" value="1"/>
</dbReference>
<feature type="transmembrane region" description="Helical" evidence="13">
    <location>
        <begin position="373"/>
        <end position="392"/>
    </location>
</feature>
<evidence type="ECO:0000256" key="12">
    <source>
        <dbReference type="ARBA" id="ARBA00061053"/>
    </source>
</evidence>
<dbReference type="InterPro" id="IPR022646">
    <property type="entry name" value="SecD/SecF_CS"/>
</dbReference>
<reference evidence="20 21" key="1">
    <citation type="submission" date="2016-09" db="EMBL/GenBank/DDBJ databases">
        <title>Rhizobium oryziradicis sp. nov., isolated from the root of rice.</title>
        <authorList>
            <person name="Zhao J."/>
            <person name="Zhang X."/>
        </authorList>
    </citation>
    <scope>NUCLEOTIDE SEQUENCE [LARGE SCALE GENOMIC DNA]</scope>
    <source>
        <strain evidence="20 21">14971</strain>
    </source>
</reference>
<sequence length="858" mass="92373">MLHFSRWKTALLWLAVVASVLIALPNLFSKEQLSHLPSWLPNKQMTLGLDLQGGSHIMLKIERNDIVKERLDAVVGDIRSSLRDANIRYTGLNGTGQTVQVRITDPTQLDAARKALVNITQPVSTGGFGSSSIQEATLDDSGDGLLKFNLTDAGIDYRMSSALTQSIEVVRRRVDELGNTEPLIQRQGSDRIIVQVPGLSDPQRLKNLLNQTAKLSFRMVDTSMPATEAISGRPPATSEVLYSQDDPAVPYLVEKRVLVSGEELVDAQASFNQQNNEPVVSFRFDSRGAQRFAQATQQNVGRPFAIVLDNQVISAPVIREPIIGGSGQISGNFSVQGANDLAVLLRAGALPATLTVVEERTVGPSLGADSIRAGISAGFIGAALVVVLMIGLYGFFGVLAVLALFANIVMILAVLTLLGSTLTLPGIAGIVLTIGMAVDSNVLIYERIREEYKTGRSLIQSIDIGFNKALATIVDANVTTLIAAGVLFFLGSGPVRGFSVTLAIGIITTVFTAFALTRWMFTIWVNKRRPKFLPKGVRTGIFDGTNIPFMGIRRYTFILSATLSIAALLGFGTVGMKLGIDFTGGSIIELKARQGNADPAAIREQLSSLNLGDVQVQGFGDPSSVLVRLQAQQEGENGEQSAVAKVRDELEQSYEFRRTEVVGPSVSGELTKSATIGVLISLMAILVYIWIRFEWQFAAGAIIATLHDVILTLGLYVVTGVEFDLSSIAAILTIVGYSLNDTVVVYDRMRENLRRYKKMPLDVLIDTSINQTLSRTILTSVTTLLALLALFLFGGEVIRSFTFAMLFGVLVGTFSSIYMAAPVLIAFRLRPEGQNQGDDTSEKPAKAGKPGSAGKAGA</sequence>
<dbReference type="Proteomes" id="UP000544107">
    <property type="component" value="Unassembled WGS sequence"/>
</dbReference>
<evidence type="ECO:0000256" key="3">
    <source>
        <dbReference type="ARBA" id="ARBA00022475"/>
    </source>
</evidence>
<feature type="transmembrane region" description="Helical" evidence="13">
    <location>
        <begin position="497"/>
        <end position="521"/>
    </location>
</feature>
<dbReference type="PANTHER" id="PTHR30081:SF1">
    <property type="entry name" value="PROTEIN TRANSLOCASE SUBUNIT SECD"/>
    <property type="match status" value="1"/>
</dbReference>
<feature type="transmembrane region" description="Helical" evidence="13">
    <location>
        <begin position="424"/>
        <end position="445"/>
    </location>
</feature>
<evidence type="ECO:0000256" key="14">
    <source>
        <dbReference type="HAMAP-Rule" id="MF_01464"/>
    </source>
</evidence>
<dbReference type="Gene3D" id="3.30.1360.200">
    <property type="match status" value="1"/>
</dbReference>
<keyword evidence="4" id="KW-0997">Cell inner membrane</keyword>
<dbReference type="EMBL" id="JACIED010000001">
    <property type="protein sequence ID" value="MBB4006017.1"/>
    <property type="molecule type" value="Genomic_DNA"/>
</dbReference>
<dbReference type="OrthoDB" id="9805019at2"/>
<dbReference type="Gene3D" id="3.30.70.3400">
    <property type="match status" value="2"/>
</dbReference>
<dbReference type="Gene3D" id="1.20.1640.10">
    <property type="entry name" value="Multidrug efflux transporter AcrB transmembrane domain"/>
    <property type="match status" value="2"/>
</dbReference>
<dbReference type="InterPro" id="IPR022645">
    <property type="entry name" value="SecD/SecF_bac"/>
</dbReference>
<reference evidence="19 22" key="2">
    <citation type="submission" date="2020-08" db="EMBL/GenBank/DDBJ databases">
        <title>Genomic Encyclopedia of Type Strains, Phase IV (KMG-IV): sequencing the most valuable type-strain genomes for metagenomic binning, comparative biology and taxonomic classification.</title>
        <authorList>
            <person name="Goeker M."/>
        </authorList>
    </citation>
    <scope>NUCLEOTIDE SEQUENCE [LARGE SCALE GENOMIC DNA]</scope>
    <source>
        <strain evidence="19 22">DSM 100021</strain>
    </source>
</reference>
<dbReference type="NCBIfam" id="TIGR01129">
    <property type="entry name" value="secD"/>
    <property type="match status" value="1"/>
</dbReference>
<dbReference type="FunFam" id="3.30.1360.200:FF:000002">
    <property type="entry name" value="Preprotein translocase subunit SecD"/>
    <property type="match status" value="1"/>
</dbReference>
<comment type="caution">
    <text evidence="20">The sequence shown here is derived from an EMBL/GenBank/DDBJ whole genome shotgun (WGS) entry which is preliminary data.</text>
</comment>
<evidence type="ECO:0000256" key="5">
    <source>
        <dbReference type="ARBA" id="ARBA00022692"/>
    </source>
</evidence>
<comment type="similarity">
    <text evidence="12">In the N-terminal section; belongs to the SecD/SecF family. SecD subfamily.</text>
</comment>
<dbReference type="NCBIfam" id="NF011315">
    <property type="entry name" value="PRK14726.1"/>
    <property type="match status" value="1"/>
</dbReference>
<keyword evidence="21" id="KW-1185">Reference proteome</keyword>
<feature type="transmembrane region" description="Helical" evidence="13">
    <location>
        <begin position="725"/>
        <end position="746"/>
    </location>
</feature>
<feature type="transmembrane region" description="Helical" evidence="13">
    <location>
        <begin position="555"/>
        <end position="576"/>
    </location>
</feature>
<organism evidence="20 21">
    <name type="scientific">Allorhizobium taibaishanense</name>
    <dbReference type="NCBI Taxonomy" id="887144"/>
    <lineage>
        <taxon>Bacteria</taxon>
        <taxon>Pseudomonadati</taxon>
        <taxon>Pseudomonadota</taxon>
        <taxon>Alphaproteobacteria</taxon>
        <taxon>Hyphomicrobiales</taxon>
        <taxon>Rhizobiaceae</taxon>
        <taxon>Rhizobium/Agrobacterium group</taxon>
        <taxon>Allorhizobium</taxon>
    </lineage>
</organism>
<dbReference type="FunFam" id="1.20.1640.10:FF:000004">
    <property type="entry name" value="Protein translocase subunit SecD"/>
    <property type="match status" value="1"/>
</dbReference>
<protein>
    <recommendedName>
        <fullName evidence="13 14">Multifunctional fusion protein</fullName>
    </recommendedName>
    <domain>
        <recommendedName>
            <fullName evidence="13">Protein translocase subunit SecD</fullName>
        </recommendedName>
    </domain>
    <domain>
        <recommendedName>
            <fullName evidence="14">Protein-export membrane protein SecF</fullName>
        </recommendedName>
    </domain>
</protein>
<comment type="subcellular location">
    <subcellularLocation>
        <location evidence="1 13">Cell membrane</location>
        <topology evidence="1 13">Multi-pass membrane protein</topology>
    </subcellularLocation>
</comment>
<comment type="similarity">
    <text evidence="13">Belongs to the SecD/SecF family. SecD subfamily.</text>
</comment>
<evidence type="ECO:0000256" key="4">
    <source>
        <dbReference type="ARBA" id="ARBA00022519"/>
    </source>
</evidence>
<dbReference type="InterPro" id="IPR055344">
    <property type="entry name" value="SecD_SecF_C_bact"/>
</dbReference>
<comment type="caution">
    <text evidence="13">Lacks conserved residue(s) required for the propagation of feature annotation.</text>
</comment>
<feature type="transmembrane region" description="Helical" evidence="13">
    <location>
        <begin position="698"/>
        <end position="719"/>
    </location>
</feature>
<feature type="domain" description="Protein export membrane protein SecD/SecF C-terminal" evidence="16">
    <location>
        <begin position="355"/>
        <end position="517"/>
    </location>
</feature>